<evidence type="ECO:0000313" key="2">
    <source>
        <dbReference type="EMBL" id="RNF06290.1"/>
    </source>
</evidence>
<proteinExistence type="predicted"/>
<reference evidence="2 3" key="1">
    <citation type="journal article" date="2018" name="BMC Genomics">
        <title>Genomic comparison of Trypanosoma conorhini and Trypanosoma rangeli to Trypanosoma cruzi strains of high and low virulence.</title>
        <authorList>
            <person name="Bradwell K.R."/>
            <person name="Koparde V.N."/>
            <person name="Matveyev A.V."/>
            <person name="Serrano M.G."/>
            <person name="Alves J.M."/>
            <person name="Parikh H."/>
            <person name="Huang B."/>
            <person name="Lee V."/>
            <person name="Espinosa-Alvarez O."/>
            <person name="Ortiz P.A."/>
            <person name="Costa-Martins A.G."/>
            <person name="Teixeira M.M."/>
            <person name="Buck G.A."/>
        </authorList>
    </citation>
    <scope>NUCLEOTIDE SEQUENCE [LARGE SCALE GENOMIC DNA]</scope>
    <source>
        <strain evidence="2 3">025E</strain>
    </source>
</reference>
<dbReference type="EMBL" id="MKKU01000604">
    <property type="protein sequence ID" value="RNF06290.1"/>
    <property type="molecule type" value="Genomic_DNA"/>
</dbReference>
<protein>
    <submittedName>
        <fullName evidence="2">Uncharacterized protein</fullName>
    </submittedName>
</protein>
<sequence length="2471" mass="269068">MDWKPPVASVGEEQYTTFTATVFVVSRSFTAYFPAINEFMRQFNQQGSALYRMRSLGSRLHFGLRASCDQVYAVPFWPHRTIFAVEAENALMLYHPWCNRELEGTSATAEVHVRTRVLFCKAACSFDGPKGRMLTEASLITLLPRVVNSSRDAKPREGPGSNALALEIVHEVTYGVGLQKEALTIVVKGQDVGEVPQIYKAANDTKPTPCLTAMKPFVISLEEAYHFSAIVCAVLASASPQQLSVEAYLGRERSLKLSIAPSVAYSPRSFDVAFVSWEGIDFTMEKNGSFEGHTVALSLLCDASLRSTEHQDMTTLWGNLLAVKKTAAAVEIVGSCDTAGSLITLKKTVDAGTAALCIGGVFLHLTEQRLPLLFNQLVDVYKFLSSGFLPLPLSPRQTVIAAPEKTHASMLIHVAKVHLGFVWYSRMNGTYGELQLALRAVTWRSDGALTLENGGLQLKWFDAAPPGESMSPCELLLREASDTVPLIENVSLSTQASSVESLCVTVSPIHMNLAFDTYLNLVELVAYHLRVELRNPVRGASEEHASVAAAGHGALAWNSSFSSASPLFSAGNEDAFPSFFGTESVPQAASTSPAWQYSLKLAELSLTVAKQRHVHGAGDVNSKPFCWLRLTNVVFDLFPSIASFALREVSLSCVRGTSAVALSGVQFSSSRTAAAAPSLPEMVCIVQSMVTRLFTPDLWTCFDCLVRTPAEELAELYWGMTHPSGSDILCRPPTGSGASGRKGNHRRLEVVTVDTPVWELRSDLVLSRNCGSVLQFASVNTNNIHVEMRGHAITIETPRNAEAAIVVVVDAGLSLTFSDGRFVLPSLPSSHSQVRRRERLGEEALLLPFMALGECSYVRCLNVSFAATEREERHQHAPPLPPPRRQQHDRATGTVQSQRWKAQVGIQSVMLHVASKKGGGVKATVAVEARMFLRGWTIEQGEVALENLSVITHPTASATSANSTTATTGSSGGGGGNAMGACTTDNVLIAPVSLHLCISEGRQFAFVMGRIVADAMVSDVLLLSTMTHELVLFARHAISSRYSPMEQAYNLEIERVLGWKLMGLRGGSQEDGGARHRDESQSDEPPHAVPALALAAFFPFMELTLSNVKYPLLQLALSDVVWKENVFRTNRTTLLQSQHLFLRVYGKGRWDTVIPPRAVISLEAVRSWSRRTRTEQVELRCEGFVLHVSHLLLSKLLHIRREWLELYATMLEHSHRAGEPPSPLSSASVPNPDTTATHRFINVFDDVFYLFVGKDLEHGEIVPLPSCTAVDLTLPFNRADDVRLYLYPRHCVELDEHGRHVRNSEGLRRDMQYCHVVASQLQYGRAFGLVMDDLLVVMSCIETDGAPTAVTPLAAAYAGASLYGDSSAAPLIGTRSAAAPGSGFTNASSMASVRGADEAGLVVVRFHSQRTLCNGVGMVIEVRQYILGDPEETPASDDFWIVPPNAEYPLLGLCSRVELRLSLDGCVYCTSLSTLSLESGVVLTLQPIGDAATPQACHSRLPVCLFMALQRFAASGSAVIHLLPRMTVLNHIGVPVKLSLWQEEESAPRRRDDGVGSIIYYDRGERGSSSVDAATAAAAGDQASLLWPRWGGRDSRRRRRLIRVGGHGALPHRGALPICQCSYSGGLSLRLSFTQAGGETLQTGETVTVCSSLKRRVGREPCLVRLLDSSGRSFYVQVAVLHRTLLLSVGHWVINLTEYPVLLTDSAVSRRLTAGQLMHTGIPPSQGLPFLVGSRPAEFTVAFLKLGLDGDWSGAIETRVGSHGVAESPRCVVGGLTRSCNYVIQFPRVQEGRPVVLLLTPRWVFINNANRRLKVHFAFPAKRRSYSSKRPSAGEHTPPPQTATAATATTTTEAGTQPLSFLTLRPGEHHFSCLGTATGNVASFQDTLEDAAPSITSFSNDAVRHTNLAEFYEVHRTAPISVDGPCHATFNLWASLRQPEVAPSVVYGARTTGAGSFLPPPQLSAGGSHFGEDVAFVTGRISVTVQHIDNVLAVVIDGIHATNMVIQNRARGETLAVRQKGSQRRTVIPPCQNRFFLWEDYSTDPVISLHVIGHKGAWFEVDFSRGDCQVQRRHTSDATAEVLSPFSLRACTSASNAQHVTILFTDESLPPHAFFDDAWHTSVGHTLSFPALELLWLTEERPGRDKPHVSLMLRDLQVQTLAAGNTHTISVILRRLQVVDVRAQAAVVLHRASPATPNAAEAMTSGGILSWFWRGEEVPPQDLQAVYAAMISASGVTRVTELSFVLAPFAVYLSDHFIVSVWYEYRGLLSLFADSGGKQALAAAALASPWVSRHEFSQGLVARLHGRGNGPGGPAAGATSAAASAAITTAAHSKQRETHDGPALLFVDQARFSSLTVFLTFSRHKPDPLWGLLGIYTLMIPKRLRQMEVSWKALAVDNSATTWGLLLAQAQHWLMDGALRQWPKVTRLGKIVDKFKGGSHRRVTLADTPPPMLSDVDNFRATDDDEEDEED</sequence>
<dbReference type="Proteomes" id="UP000284403">
    <property type="component" value="Unassembled WGS sequence"/>
</dbReference>
<feature type="region of interest" description="Disordered" evidence="1">
    <location>
        <begin position="2446"/>
        <end position="2471"/>
    </location>
</feature>
<organism evidence="2 3">
    <name type="scientific">Trypanosoma conorhini</name>
    <dbReference type="NCBI Taxonomy" id="83891"/>
    <lineage>
        <taxon>Eukaryota</taxon>
        <taxon>Discoba</taxon>
        <taxon>Euglenozoa</taxon>
        <taxon>Kinetoplastea</taxon>
        <taxon>Metakinetoplastina</taxon>
        <taxon>Trypanosomatida</taxon>
        <taxon>Trypanosomatidae</taxon>
        <taxon>Trypanosoma</taxon>
    </lineage>
</organism>
<feature type="region of interest" description="Disordered" evidence="1">
    <location>
        <begin position="871"/>
        <end position="895"/>
    </location>
</feature>
<feature type="compositionally biased region" description="Low complexity" evidence="1">
    <location>
        <begin position="1842"/>
        <end position="1852"/>
    </location>
</feature>
<feature type="region of interest" description="Disordered" evidence="1">
    <location>
        <begin position="1826"/>
        <end position="1852"/>
    </location>
</feature>
<gene>
    <name evidence="2" type="ORF">Tco025E_07605</name>
</gene>
<dbReference type="OrthoDB" id="428159at2759"/>
<name>A0A422NLC5_9TRYP</name>
<dbReference type="GeneID" id="40321216"/>
<comment type="caution">
    <text evidence="2">The sequence shown here is derived from an EMBL/GenBank/DDBJ whole genome shotgun (WGS) entry which is preliminary data.</text>
</comment>
<dbReference type="RefSeq" id="XP_029225426.1">
    <property type="nucleotide sequence ID" value="XM_029374468.1"/>
</dbReference>
<evidence type="ECO:0000256" key="1">
    <source>
        <dbReference type="SAM" id="MobiDB-lite"/>
    </source>
</evidence>
<accession>A0A422NLC5</accession>
<evidence type="ECO:0000313" key="3">
    <source>
        <dbReference type="Proteomes" id="UP000284403"/>
    </source>
</evidence>
<keyword evidence="3" id="KW-1185">Reference proteome</keyword>